<proteinExistence type="predicted"/>
<keyword evidence="3 9" id="KW-0418">Kinase</keyword>
<keyword evidence="9" id="KW-0723">Serine/threonine-protein kinase</keyword>
<dbReference type="PROSITE" id="PS50011">
    <property type="entry name" value="PROTEIN_KINASE_DOM"/>
    <property type="match status" value="1"/>
</dbReference>
<dbReference type="InterPro" id="IPR017441">
    <property type="entry name" value="Protein_kinase_ATP_BS"/>
</dbReference>
<dbReference type="PANTHER" id="PTHR43289:SF34">
    <property type="entry name" value="SERINE_THREONINE-PROTEIN KINASE YBDM-RELATED"/>
    <property type="match status" value="1"/>
</dbReference>
<feature type="compositionally biased region" description="Low complexity" evidence="6">
    <location>
        <begin position="433"/>
        <end position="452"/>
    </location>
</feature>
<evidence type="ECO:0000313" key="9">
    <source>
        <dbReference type="EMBL" id="MFC6021808.1"/>
    </source>
</evidence>
<keyword evidence="2 5" id="KW-0547">Nucleotide-binding</keyword>
<feature type="region of interest" description="Disordered" evidence="6">
    <location>
        <begin position="432"/>
        <end position="459"/>
    </location>
</feature>
<evidence type="ECO:0000256" key="7">
    <source>
        <dbReference type="SAM" id="Phobius"/>
    </source>
</evidence>
<feature type="domain" description="Protein kinase" evidence="8">
    <location>
        <begin position="22"/>
        <end position="278"/>
    </location>
</feature>
<keyword evidence="7" id="KW-0812">Transmembrane</keyword>
<keyword evidence="7" id="KW-0472">Membrane</keyword>
<dbReference type="GO" id="GO:0004674">
    <property type="term" value="F:protein serine/threonine kinase activity"/>
    <property type="evidence" value="ECO:0007669"/>
    <property type="project" value="UniProtKB-KW"/>
</dbReference>
<sequence length="648" mass="67677">MTGDVAGVEPLRSTDPRQLGPCELLGRLGEGGMGTVYLARLATTGRMVAVKMIRPDLAHDAEFRRRFRGEVKRARQVPPFCTAEVLDADPDHEPPYLVAEYVDGPSLASVVADRGPLTSGNLHGLAVGMATALTAIHGAGVIHRDLKPSNVLLPPGSPKVIDFGIARAMAGTGAGSGTRTDQLVGTAAYMAPERFESASKSVLTPAADVFAWGAVVAYAGTGRTPFAAETPAATAVRILTQEPDLEGLDGPLRELVELALAKEPGERPAARELLDRLLGGGPERSGALASALAGQPDLLAAAEQAQAVTEQRPVAETALGVEPHPDDEPGQAATRQDSPQVRAAARTGAPVLAGRSGPARTTAPGTPVASPGSPAGPERRNRVRRWRRTAIALVALVGLLGGGVVAGYATDLLPFTVVRNVQPNVSPGLLANAGTSPSATGAGAPTAPVPSGQPGETPWAGRVVVDDPLTVSSLWVPKTDETHEVRCAFDNAMVVTKRSNGPYRCRGPVSTWLDVRVEVEVTLVEPGSCAAIWVRFTDKAGGHALQICADGYYLVAHGIDSENAATPAGTYEFPPGRTLSAGTPVRVGIVARGEELEFYRDGEFVGRARDARPIAGRVVLGVFPRTDNGSEKPLYKVEFRNIKIETPA</sequence>
<protein>
    <submittedName>
        <fullName evidence="9">Serine/threonine protein kinase</fullName>
    </submittedName>
</protein>
<dbReference type="RefSeq" id="WP_377430494.1">
    <property type="nucleotide sequence ID" value="NZ_JBHSPR010000053.1"/>
</dbReference>
<keyword evidence="10" id="KW-1185">Reference proteome</keyword>
<reference evidence="10" key="1">
    <citation type="journal article" date="2019" name="Int. J. Syst. Evol. Microbiol.">
        <title>The Global Catalogue of Microorganisms (GCM) 10K type strain sequencing project: providing services to taxonomists for standard genome sequencing and annotation.</title>
        <authorList>
            <consortium name="The Broad Institute Genomics Platform"/>
            <consortium name="The Broad Institute Genome Sequencing Center for Infectious Disease"/>
            <person name="Wu L."/>
            <person name="Ma J."/>
        </authorList>
    </citation>
    <scope>NUCLEOTIDE SEQUENCE [LARGE SCALE GENOMIC DNA]</scope>
    <source>
        <strain evidence="10">ZS-35-S2</strain>
    </source>
</reference>
<keyword evidence="1" id="KW-0808">Transferase</keyword>
<feature type="region of interest" description="Disordered" evidence="6">
    <location>
        <begin position="320"/>
        <end position="382"/>
    </location>
</feature>
<dbReference type="InterPro" id="IPR000719">
    <property type="entry name" value="Prot_kinase_dom"/>
</dbReference>
<dbReference type="CDD" id="cd14014">
    <property type="entry name" value="STKc_PknB_like"/>
    <property type="match status" value="1"/>
</dbReference>
<dbReference type="EMBL" id="JBHSPR010000053">
    <property type="protein sequence ID" value="MFC6021808.1"/>
    <property type="molecule type" value="Genomic_DNA"/>
</dbReference>
<dbReference type="Gene3D" id="3.30.200.20">
    <property type="entry name" value="Phosphorylase Kinase, domain 1"/>
    <property type="match status" value="1"/>
</dbReference>
<dbReference type="SUPFAM" id="SSF56112">
    <property type="entry name" value="Protein kinase-like (PK-like)"/>
    <property type="match status" value="1"/>
</dbReference>
<dbReference type="Gene3D" id="1.10.510.10">
    <property type="entry name" value="Transferase(Phosphotransferase) domain 1"/>
    <property type="match status" value="1"/>
</dbReference>
<comment type="caution">
    <text evidence="9">The sequence shown here is derived from an EMBL/GenBank/DDBJ whole genome shotgun (WGS) entry which is preliminary data.</text>
</comment>
<evidence type="ECO:0000256" key="1">
    <source>
        <dbReference type="ARBA" id="ARBA00022679"/>
    </source>
</evidence>
<evidence type="ECO:0000259" key="8">
    <source>
        <dbReference type="PROSITE" id="PS50011"/>
    </source>
</evidence>
<name>A0ABW1KLP3_9ACTN</name>
<keyword evidence="7" id="KW-1133">Transmembrane helix</keyword>
<dbReference type="PROSITE" id="PS00107">
    <property type="entry name" value="PROTEIN_KINASE_ATP"/>
    <property type="match status" value="1"/>
</dbReference>
<evidence type="ECO:0000256" key="6">
    <source>
        <dbReference type="SAM" id="MobiDB-lite"/>
    </source>
</evidence>
<evidence type="ECO:0000313" key="10">
    <source>
        <dbReference type="Proteomes" id="UP001596203"/>
    </source>
</evidence>
<evidence type="ECO:0000256" key="2">
    <source>
        <dbReference type="ARBA" id="ARBA00022741"/>
    </source>
</evidence>
<feature type="transmembrane region" description="Helical" evidence="7">
    <location>
        <begin position="389"/>
        <end position="409"/>
    </location>
</feature>
<dbReference type="InterPro" id="IPR011009">
    <property type="entry name" value="Kinase-like_dom_sf"/>
</dbReference>
<dbReference type="Gene3D" id="2.60.120.560">
    <property type="entry name" value="Exo-inulinase, domain 1"/>
    <property type="match status" value="1"/>
</dbReference>
<dbReference type="SMART" id="SM00220">
    <property type="entry name" value="S_TKc"/>
    <property type="match status" value="1"/>
</dbReference>
<dbReference type="Proteomes" id="UP001596203">
    <property type="component" value="Unassembled WGS sequence"/>
</dbReference>
<accession>A0ABW1KLP3</accession>
<evidence type="ECO:0000256" key="4">
    <source>
        <dbReference type="ARBA" id="ARBA00022840"/>
    </source>
</evidence>
<dbReference type="PROSITE" id="PS00108">
    <property type="entry name" value="PROTEIN_KINASE_ST"/>
    <property type="match status" value="1"/>
</dbReference>
<dbReference type="InterPro" id="IPR008271">
    <property type="entry name" value="Ser/Thr_kinase_AS"/>
</dbReference>
<evidence type="ECO:0000256" key="5">
    <source>
        <dbReference type="PROSITE-ProRule" id="PRU10141"/>
    </source>
</evidence>
<dbReference type="PANTHER" id="PTHR43289">
    <property type="entry name" value="MITOGEN-ACTIVATED PROTEIN KINASE KINASE KINASE 20-RELATED"/>
    <property type="match status" value="1"/>
</dbReference>
<dbReference type="Pfam" id="PF00069">
    <property type="entry name" value="Pkinase"/>
    <property type="match status" value="1"/>
</dbReference>
<keyword evidence="4 5" id="KW-0067">ATP-binding</keyword>
<feature type="binding site" evidence="5">
    <location>
        <position position="51"/>
    </location>
    <ligand>
        <name>ATP</name>
        <dbReference type="ChEBI" id="CHEBI:30616"/>
    </ligand>
</feature>
<organism evidence="9 10">
    <name type="scientific">Plantactinospora solaniradicis</name>
    <dbReference type="NCBI Taxonomy" id="1723736"/>
    <lineage>
        <taxon>Bacteria</taxon>
        <taxon>Bacillati</taxon>
        <taxon>Actinomycetota</taxon>
        <taxon>Actinomycetes</taxon>
        <taxon>Micromonosporales</taxon>
        <taxon>Micromonosporaceae</taxon>
        <taxon>Plantactinospora</taxon>
    </lineage>
</organism>
<evidence type="ECO:0000256" key="3">
    <source>
        <dbReference type="ARBA" id="ARBA00022777"/>
    </source>
</evidence>
<gene>
    <name evidence="9" type="ORF">ACFP2T_37300</name>
</gene>